<proteinExistence type="predicted"/>
<keyword evidence="1" id="KW-0812">Transmembrane</keyword>
<dbReference type="AlphaFoldDB" id="A0A7W8GAH1"/>
<dbReference type="Pfam" id="PF13386">
    <property type="entry name" value="DsbD_2"/>
    <property type="match status" value="1"/>
</dbReference>
<dbReference type="InterPro" id="IPR036163">
    <property type="entry name" value="HMA_dom_sf"/>
</dbReference>
<dbReference type="Gene3D" id="2.60.40.420">
    <property type="entry name" value="Cupredoxins - blue copper proteins"/>
    <property type="match status" value="1"/>
</dbReference>
<comment type="caution">
    <text evidence="3">The sequence shown here is derived from an EMBL/GenBank/DDBJ whole genome shotgun (WGS) entry which is preliminary data.</text>
</comment>
<gene>
    <name evidence="3" type="ORF">HNP76_002148</name>
</gene>
<feature type="transmembrane region" description="Helical" evidence="1">
    <location>
        <begin position="182"/>
        <end position="205"/>
    </location>
</feature>
<dbReference type="PANTHER" id="PTHR42208:SF1">
    <property type="entry name" value="HEAVY METAL TRANSPORTER"/>
    <property type="match status" value="1"/>
</dbReference>
<feature type="transmembrane region" description="Helical" evidence="1">
    <location>
        <begin position="225"/>
        <end position="246"/>
    </location>
</feature>
<dbReference type="Gene3D" id="3.30.70.100">
    <property type="match status" value="1"/>
</dbReference>
<keyword evidence="1" id="KW-1133">Transmembrane helix</keyword>
<organism evidence="3 4">
    <name type="scientific">Treponema ruminis</name>
    <dbReference type="NCBI Taxonomy" id="744515"/>
    <lineage>
        <taxon>Bacteria</taxon>
        <taxon>Pseudomonadati</taxon>
        <taxon>Spirochaetota</taxon>
        <taxon>Spirochaetia</taxon>
        <taxon>Spirochaetales</taxon>
        <taxon>Treponemataceae</taxon>
        <taxon>Treponema</taxon>
    </lineage>
</organism>
<dbReference type="InterPro" id="IPR039447">
    <property type="entry name" value="UreH-like_TM_dom"/>
</dbReference>
<feature type="domain" description="Urease accessory protein UreH-like transmembrane" evidence="2">
    <location>
        <begin position="122"/>
        <end position="300"/>
    </location>
</feature>
<evidence type="ECO:0000256" key="1">
    <source>
        <dbReference type="SAM" id="Phobius"/>
    </source>
</evidence>
<protein>
    <submittedName>
        <fullName evidence="3">Sulfite exporter TauE/SafE/copper chaperone CopZ</fullName>
    </submittedName>
</protein>
<feature type="transmembrane region" description="Helical" evidence="1">
    <location>
        <begin position="156"/>
        <end position="176"/>
    </location>
</feature>
<dbReference type="InterPro" id="IPR008972">
    <property type="entry name" value="Cupredoxin"/>
</dbReference>
<dbReference type="GO" id="GO:0046872">
    <property type="term" value="F:metal ion binding"/>
    <property type="evidence" value="ECO:0007669"/>
    <property type="project" value="InterPro"/>
</dbReference>
<feature type="transmembrane region" description="Helical" evidence="1">
    <location>
        <begin position="78"/>
        <end position="98"/>
    </location>
</feature>
<dbReference type="Proteomes" id="UP000518887">
    <property type="component" value="Unassembled WGS sequence"/>
</dbReference>
<dbReference type="PANTHER" id="PTHR42208">
    <property type="entry name" value="HEAVY METAL TRANSPORTER-RELATED"/>
    <property type="match status" value="1"/>
</dbReference>
<evidence type="ECO:0000259" key="2">
    <source>
        <dbReference type="Pfam" id="PF13386"/>
    </source>
</evidence>
<dbReference type="SUPFAM" id="SSF55008">
    <property type="entry name" value="HMA, heavy metal-associated domain"/>
    <property type="match status" value="1"/>
</dbReference>
<dbReference type="InterPro" id="IPR006121">
    <property type="entry name" value="HMA_dom"/>
</dbReference>
<dbReference type="EMBL" id="JACHFQ010000006">
    <property type="protein sequence ID" value="MBB5226767.1"/>
    <property type="molecule type" value="Genomic_DNA"/>
</dbReference>
<sequence length="422" mass="46723">MNKTYYAKIEGIYCDHCRRTISSFIKKADSDAAVKISGNIAKIKSSVLNESAIVQAVEKAGYQTKEAWIFQNFNKWKAFQILEILSIAFVILALRFLLKKLIGYDILNVIPVIDSKASLPALFIAGFLTSFHCIGMCGAINIAVSKSGRTSLLYNTGRLLCYTLVGGIAGALGKTLAVNQTVLGFLVLLLSFFMLAFGLSMAGIFSIPLKHLPHGFQKLRTSSAFAAGFLNGFMPCTPLVTMQLYAVSTASFVQGALSMLMFGFGTLPMMAGLAMFQNLFARKRIFFQKILAAFVILLGFAMTLRGLTGLGFVSQSSAHQLKNWKVAEISEDGKSQKIEIQLSYDGYENFAVKKGIPVEFVINAEEDYITGCNNRVISRDFNFDTTLTAGRNNINFLPQKKGTYIYSCWMYMLKNKIYVYED</sequence>
<feature type="transmembrane region" description="Helical" evidence="1">
    <location>
        <begin position="252"/>
        <end position="274"/>
    </location>
</feature>
<reference evidence="3 4" key="1">
    <citation type="submission" date="2020-08" db="EMBL/GenBank/DDBJ databases">
        <title>Genomic Encyclopedia of Type Strains, Phase IV (KMG-IV): sequencing the most valuable type-strain genomes for metagenomic binning, comparative biology and taxonomic classification.</title>
        <authorList>
            <person name="Goeker M."/>
        </authorList>
    </citation>
    <scope>NUCLEOTIDE SEQUENCE [LARGE SCALE GENOMIC DNA]</scope>
    <source>
        <strain evidence="3 4">DSM 103462</strain>
    </source>
</reference>
<keyword evidence="4" id="KW-1185">Reference proteome</keyword>
<feature type="transmembrane region" description="Helical" evidence="1">
    <location>
        <begin position="286"/>
        <end position="307"/>
    </location>
</feature>
<evidence type="ECO:0000313" key="4">
    <source>
        <dbReference type="Proteomes" id="UP000518887"/>
    </source>
</evidence>
<feature type="transmembrane region" description="Helical" evidence="1">
    <location>
        <begin position="118"/>
        <end position="144"/>
    </location>
</feature>
<dbReference type="CDD" id="cd00371">
    <property type="entry name" value="HMA"/>
    <property type="match status" value="1"/>
</dbReference>
<dbReference type="RefSeq" id="WP_184660321.1">
    <property type="nucleotide sequence ID" value="NZ_CP031518.1"/>
</dbReference>
<keyword evidence="1" id="KW-0472">Membrane</keyword>
<evidence type="ECO:0000313" key="3">
    <source>
        <dbReference type="EMBL" id="MBB5226767.1"/>
    </source>
</evidence>
<name>A0A7W8GAH1_9SPIR</name>
<accession>A0A7W8GAH1</accession>